<dbReference type="EMBL" id="JYDQ01002070">
    <property type="protein sequence ID" value="KRY04292.1"/>
    <property type="molecule type" value="Genomic_DNA"/>
</dbReference>
<sequence>MKTFLANAFAICHVVLVKKVWKTLQVPSRATLQSNRLNLFVKCMLHALSARRLLAHQLDLAPTTIAPTVQLWTPKCALTSSLIMLYLCTLRS</sequence>
<proteinExistence type="predicted"/>
<accession>A0A0V0YVD3</accession>
<name>A0A0V0YVD3_9BILA</name>
<dbReference type="Proteomes" id="UP000054783">
    <property type="component" value="Unassembled WGS sequence"/>
</dbReference>
<dbReference type="AlphaFoldDB" id="A0A0V0YVD3"/>
<organism evidence="1 2">
    <name type="scientific">Trichinella patagoniensis</name>
    <dbReference type="NCBI Taxonomy" id="990121"/>
    <lineage>
        <taxon>Eukaryota</taxon>
        <taxon>Metazoa</taxon>
        <taxon>Ecdysozoa</taxon>
        <taxon>Nematoda</taxon>
        <taxon>Enoplea</taxon>
        <taxon>Dorylaimia</taxon>
        <taxon>Trichinellida</taxon>
        <taxon>Trichinellidae</taxon>
        <taxon>Trichinella</taxon>
    </lineage>
</organism>
<protein>
    <submittedName>
        <fullName evidence="1">Uncharacterized protein</fullName>
    </submittedName>
</protein>
<keyword evidence="2" id="KW-1185">Reference proteome</keyword>
<reference evidence="1 2" key="1">
    <citation type="submission" date="2015-01" db="EMBL/GenBank/DDBJ databases">
        <title>Evolution of Trichinella species and genotypes.</title>
        <authorList>
            <person name="Korhonen P.K."/>
            <person name="Edoardo P."/>
            <person name="Giuseppe L.R."/>
            <person name="Gasser R.B."/>
        </authorList>
    </citation>
    <scope>NUCLEOTIDE SEQUENCE [LARGE SCALE GENOMIC DNA]</scope>
    <source>
        <strain evidence="1">ISS2496</strain>
    </source>
</reference>
<comment type="caution">
    <text evidence="1">The sequence shown here is derived from an EMBL/GenBank/DDBJ whole genome shotgun (WGS) entry which is preliminary data.</text>
</comment>
<dbReference type="OrthoDB" id="10302251at2759"/>
<gene>
    <name evidence="1" type="ORF">T12_4280</name>
</gene>
<evidence type="ECO:0000313" key="2">
    <source>
        <dbReference type="Proteomes" id="UP000054783"/>
    </source>
</evidence>
<evidence type="ECO:0000313" key="1">
    <source>
        <dbReference type="EMBL" id="KRY04292.1"/>
    </source>
</evidence>